<evidence type="ECO:0000313" key="1">
    <source>
        <dbReference type="EMBL" id="TQV73276.1"/>
    </source>
</evidence>
<comment type="caution">
    <text evidence="1">The sequence shown here is derived from an EMBL/GenBank/DDBJ whole genome shotgun (WGS) entry which is preliminary data.</text>
</comment>
<evidence type="ECO:0008006" key="3">
    <source>
        <dbReference type="Google" id="ProtNLM"/>
    </source>
</evidence>
<protein>
    <recommendedName>
        <fullName evidence="3">Lipoprotein</fullName>
    </recommendedName>
</protein>
<dbReference type="AlphaFoldDB" id="A0A545T7R6"/>
<name>A0A545T7R6_9PROT</name>
<reference evidence="1 2" key="1">
    <citation type="submission" date="2019-06" db="EMBL/GenBank/DDBJ databases">
        <title>Whole genome sequence for Rhodospirillaceae sp. R148.</title>
        <authorList>
            <person name="Wang G."/>
        </authorList>
    </citation>
    <scope>NUCLEOTIDE SEQUENCE [LARGE SCALE GENOMIC DNA]</scope>
    <source>
        <strain evidence="1 2">R148</strain>
    </source>
</reference>
<evidence type="ECO:0000313" key="2">
    <source>
        <dbReference type="Proteomes" id="UP000315252"/>
    </source>
</evidence>
<accession>A0A545T7R6</accession>
<dbReference type="RefSeq" id="WP_142899176.1">
    <property type="nucleotide sequence ID" value="NZ_ML660062.1"/>
</dbReference>
<gene>
    <name evidence="1" type="ORF">FKG95_24975</name>
</gene>
<proteinExistence type="predicted"/>
<dbReference type="EMBL" id="VHSH01000011">
    <property type="protein sequence ID" value="TQV73276.1"/>
    <property type="molecule type" value="Genomic_DNA"/>
</dbReference>
<dbReference type="OrthoDB" id="7844257at2"/>
<dbReference type="PROSITE" id="PS51257">
    <property type="entry name" value="PROKAR_LIPOPROTEIN"/>
    <property type="match status" value="1"/>
</dbReference>
<organism evidence="1 2">
    <name type="scientific">Denitrobaculum tricleocarpae</name>
    <dbReference type="NCBI Taxonomy" id="2591009"/>
    <lineage>
        <taxon>Bacteria</taxon>
        <taxon>Pseudomonadati</taxon>
        <taxon>Pseudomonadota</taxon>
        <taxon>Alphaproteobacteria</taxon>
        <taxon>Rhodospirillales</taxon>
        <taxon>Rhodospirillaceae</taxon>
        <taxon>Denitrobaculum</taxon>
    </lineage>
</organism>
<keyword evidence="2" id="KW-1185">Reference proteome</keyword>
<dbReference type="Proteomes" id="UP000315252">
    <property type="component" value="Unassembled WGS sequence"/>
</dbReference>
<sequence length="328" mass="36094">MRGLKTLGAIALGVLLAGCGDDNAKPEGFPESRVRNDIYGAIYKRPAVTTENRDVSYWAQDLALDYSAPRLSDAPAQLVKARKSAGCSLPKPSADAEVVYVEIYSGRDDAPLFLVTPKDVEGVKRYIEAKNKRPDLDRLLSSGNARQVDVFVTEVEKPVYLVLAAYDTTIWSLQLAEGVKLDGVAVIAYEAQALAHAPKQARVSYIVHEDSPQSRCMTVPHRPVNENWKAVERAAKQNHDRGFNKILKDARRDHRKFRSWMLGRVGPPDRNIDAYQTAHVLIGPKPATPLRYKPLTGSALAYSANAIAIWGDESDAAAVIYDLAEKGK</sequence>